<evidence type="ECO:0000313" key="7">
    <source>
        <dbReference type="Proteomes" id="UP000251314"/>
    </source>
</evidence>
<reference evidence="1" key="2">
    <citation type="submission" date="2018-10" db="EMBL/GenBank/DDBJ databases">
        <title>Effector identification in a new, highly contiguous assembly of the strawberry crown rot pathogen Phytophthora cactorum.</title>
        <authorList>
            <person name="Armitage A.D."/>
            <person name="Nellist C.F."/>
            <person name="Bates H."/>
            <person name="Vickerstaff R.J."/>
            <person name="Harrison R.J."/>
        </authorList>
    </citation>
    <scope>NUCLEOTIDE SEQUENCE</scope>
    <source>
        <strain evidence="1">15-7</strain>
        <strain evidence="2">4032</strain>
        <strain evidence="3">4040</strain>
        <strain evidence="4">P415</strain>
        <strain evidence="5">P421</strain>
    </source>
</reference>
<dbReference type="Proteomes" id="UP000251314">
    <property type="component" value="Unassembled WGS sequence"/>
</dbReference>
<dbReference type="AlphaFoldDB" id="A0A329SCD5"/>
<dbReference type="EMBL" id="RCMV01000618">
    <property type="protein sequence ID" value="KAG3214673.1"/>
    <property type="molecule type" value="Genomic_DNA"/>
</dbReference>
<dbReference type="VEuPathDB" id="FungiDB:PC110_g9384"/>
<dbReference type="Proteomes" id="UP000760860">
    <property type="component" value="Unassembled WGS sequence"/>
</dbReference>
<dbReference type="EMBL" id="RCMK01000618">
    <property type="protein sequence ID" value="KAG2918851.1"/>
    <property type="molecule type" value="Genomic_DNA"/>
</dbReference>
<proteinExistence type="predicted"/>
<dbReference type="EMBL" id="MJFZ01000205">
    <property type="protein sequence ID" value="RAW34309.1"/>
    <property type="molecule type" value="Genomic_DNA"/>
</dbReference>
<dbReference type="Proteomes" id="UP000697107">
    <property type="component" value="Unassembled WGS sequence"/>
</dbReference>
<evidence type="ECO:0000313" key="1">
    <source>
        <dbReference type="EMBL" id="KAG2851460.1"/>
    </source>
</evidence>
<evidence type="ECO:0000313" key="3">
    <source>
        <dbReference type="EMBL" id="KAG2918851.1"/>
    </source>
</evidence>
<keyword evidence="7" id="KW-1185">Reference proteome</keyword>
<dbReference type="Proteomes" id="UP000735874">
    <property type="component" value="Unassembled WGS sequence"/>
</dbReference>
<evidence type="ECO:0000313" key="5">
    <source>
        <dbReference type="EMBL" id="KAG3214673.1"/>
    </source>
</evidence>
<dbReference type="EMBL" id="RCMI01000634">
    <property type="protein sequence ID" value="KAG2902751.1"/>
    <property type="molecule type" value="Genomic_DNA"/>
</dbReference>
<evidence type="ECO:0000313" key="2">
    <source>
        <dbReference type="EMBL" id="KAG2902751.1"/>
    </source>
</evidence>
<name>A0A329SCD5_9STRA</name>
<sequence length="120" mass="13507">MNEDNEIIPAPGLIDVRGHGPVVEDDDRENVADLEYETPNTEQSEKVVEPIVCSSVDEFGLKMLRFIAEQKRTPRMMALIGFLESDALPLDAQLRVKALQMAPHYVVRNGVLVKRVHLRA</sequence>
<dbReference type="EMBL" id="RCML01000625">
    <property type="protein sequence ID" value="KAG2972292.1"/>
    <property type="molecule type" value="Genomic_DNA"/>
</dbReference>
<evidence type="ECO:0000313" key="6">
    <source>
        <dbReference type="EMBL" id="RAW34309.1"/>
    </source>
</evidence>
<dbReference type="Proteomes" id="UP000736787">
    <property type="component" value="Unassembled WGS sequence"/>
</dbReference>
<dbReference type="EMBL" id="RCMG01000606">
    <property type="protein sequence ID" value="KAG2851460.1"/>
    <property type="molecule type" value="Genomic_DNA"/>
</dbReference>
<reference evidence="6 7" key="1">
    <citation type="submission" date="2018-01" db="EMBL/GenBank/DDBJ databases">
        <title>Draft genome of the strawberry crown rot pathogen Phytophthora cactorum.</title>
        <authorList>
            <person name="Armitage A.D."/>
            <person name="Lysoe E."/>
            <person name="Nellist C.F."/>
            <person name="Harrison R.J."/>
            <person name="Brurberg M.B."/>
        </authorList>
    </citation>
    <scope>NUCLEOTIDE SEQUENCE [LARGE SCALE GENOMIC DNA]</scope>
    <source>
        <strain evidence="6 7">10300</strain>
    </source>
</reference>
<dbReference type="Proteomes" id="UP000774804">
    <property type="component" value="Unassembled WGS sequence"/>
</dbReference>
<evidence type="ECO:0000313" key="4">
    <source>
        <dbReference type="EMBL" id="KAG2972292.1"/>
    </source>
</evidence>
<dbReference type="OrthoDB" id="127920at2759"/>
<protein>
    <submittedName>
        <fullName evidence="6">Uncharacterized protein</fullName>
    </submittedName>
</protein>
<gene>
    <name evidence="6" type="ORF">PC110_g9384</name>
    <name evidence="1" type="ORF">PC113_g15883</name>
    <name evidence="2" type="ORF">PC115_g15516</name>
    <name evidence="3" type="ORF">PC117_g16937</name>
    <name evidence="4" type="ORF">PC118_g15776</name>
    <name evidence="5" type="ORF">PC129_g14418</name>
</gene>
<comment type="caution">
    <text evidence="6">The sequence shown here is derived from an EMBL/GenBank/DDBJ whole genome shotgun (WGS) entry which is preliminary data.</text>
</comment>
<organism evidence="6 7">
    <name type="scientific">Phytophthora cactorum</name>
    <dbReference type="NCBI Taxonomy" id="29920"/>
    <lineage>
        <taxon>Eukaryota</taxon>
        <taxon>Sar</taxon>
        <taxon>Stramenopiles</taxon>
        <taxon>Oomycota</taxon>
        <taxon>Peronosporomycetes</taxon>
        <taxon>Peronosporales</taxon>
        <taxon>Peronosporaceae</taxon>
        <taxon>Phytophthora</taxon>
    </lineage>
</organism>
<accession>A0A329SCD5</accession>